<organism evidence="6 7">
    <name type="scientific">Candidatus Jorgensenbacteria bacterium CG11_big_fil_rev_8_21_14_0_20_38_23</name>
    <dbReference type="NCBI Taxonomy" id="1974594"/>
    <lineage>
        <taxon>Bacteria</taxon>
        <taxon>Candidatus Joergenseniibacteriota</taxon>
    </lineage>
</organism>
<evidence type="ECO:0000256" key="2">
    <source>
        <dbReference type="ARBA" id="ARBA00022980"/>
    </source>
</evidence>
<evidence type="ECO:0000256" key="1">
    <source>
        <dbReference type="ARBA" id="ARBA00005251"/>
    </source>
</evidence>
<dbReference type="Gene3D" id="3.30.230.10">
    <property type="match status" value="1"/>
</dbReference>
<dbReference type="SUPFAM" id="SSF54211">
    <property type="entry name" value="Ribosomal protein S5 domain 2-like"/>
    <property type="match status" value="1"/>
</dbReference>
<protein>
    <recommendedName>
        <fullName evidence="5">30S ribosomal protein S9</fullName>
    </recommendedName>
</protein>
<reference evidence="6 7" key="1">
    <citation type="submission" date="2017-09" db="EMBL/GenBank/DDBJ databases">
        <title>Depth-based differentiation of microbial function through sediment-hosted aquifers and enrichment of novel symbionts in the deep terrestrial subsurface.</title>
        <authorList>
            <person name="Probst A.J."/>
            <person name="Ladd B."/>
            <person name="Jarett J.K."/>
            <person name="Geller-Mcgrath D.E."/>
            <person name="Sieber C.M."/>
            <person name="Emerson J.B."/>
            <person name="Anantharaman K."/>
            <person name="Thomas B.C."/>
            <person name="Malmstrom R."/>
            <person name="Stieglmeier M."/>
            <person name="Klingl A."/>
            <person name="Woyke T."/>
            <person name="Ryan C.M."/>
            <person name="Banfield J.F."/>
        </authorList>
    </citation>
    <scope>NUCLEOTIDE SEQUENCE [LARGE SCALE GENOMIC DNA]</scope>
    <source>
        <strain evidence="6">CG11_big_fil_rev_8_21_14_0_20_38_23</strain>
    </source>
</reference>
<dbReference type="GO" id="GO:0006412">
    <property type="term" value="P:translation"/>
    <property type="evidence" value="ECO:0007669"/>
    <property type="project" value="InterPro"/>
</dbReference>
<dbReference type="InterPro" id="IPR000754">
    <property type="entry name" value="Ribosomal_uS9"/>
</dbReference>
<dbReference type="NCBIfam" id="NF001099">
    <property type="entry name" value="PRK00132.1"/>
    <property type="match status" value="1"/>
</dbReference>
<dbReference type="InterPro" id="IPR014721">
    <property type="entry name" value="Ribsml_uS5_D2-typ_fold_subgr"/>
</dbReference>
<dbReference type="PANTHER" id="PTHR21569">
    <property type="entry name" value="RIBOSOMAL PROTEIN S9"/>
    <property type="match status" value="1"/>
</dbReference>
<dbReference type="PROSITE" id="PS00360">
    <property type="entry name" value="RIBOSOMAL_S9"/>
    <property type="match status" value="1"/>
</dbReference>
<dbReference type="GO" id="GO:0003735">
    <property type="term" value="F:structural constituent of ribosome"/>
    <property type="evidence" value="ECO:0007669"/>
    <property type="project" value="InterPro"/>
</dbReference>
<dbReference type="EMBL" id="PCWR01000072">
    <property type="protein sequence ID" value="PIR05996.1"/>
    <property type="molecule type" value="Genomic_DNA"/>
</dbReference>
<evidence type="ECO:0000256" key="3">
    <source>
        <dbReference type="ARBA" id="ARBA00023274"/>
    </source>
</evidence>
<evidence type="ECO:0000313" key="6">
    <source>
        <dbReference type="EMBL" id="PIR05996.1"/>
    </source>
</evidence>
<dbReference type="PANTHER" id="PTHR21569:SF1">
    <property type="entry name" value="SMALL RIBOSOMAL SUBUNIT PROTEIN US9M"/>
    <property type="match status" value="1"/>
</dbReference>
<proteinExistence type="inferred from homology"/>
<evidence type="ECO:0000313" key="7">
    <source>
        <dbReference type="Proteomes" id="UP000228867"/>
    </source>
</evidence>
<gene>
    <name evidence="6" type="ORF">COV54_03675</name>
</gene>
<dbReference type="InterPro" id="IPR020574">
    <property type="entry name" value="Ribosomal_uS9_CS"/>
</dbReference>
<keyword evidence="2 4" id="KW-0689">Ribosomal protein</keyword>
<keyword evidence="3 4" id="KW-0687">Ribonucleoprotein</keyword>
<dbReference type="GO" id="GO:0015935">
    <property type="term" value="C:small ribosomal subunit"/>
    <property type="evidence" value="ECO:0007669"/>
    <property type="project" value="TreeGrafter"/>
</dbReference>
<comment type="caution">
    <text evidence="6">The sequence shown here is derived from an EMBL/GenBank/DDBJ whole genome shotgun (WGS) entry which is preliminary data.</text>
</comment>
<dbReference type="InterPro" id="IPR020568">
    <property type="entry name" value="Ribosomal_Su5_D2-typ_SF"/>
</dbReference>
<dbReference type="InterPro" id="IPR023035">
    <property type="entry name" value="Ribosomal_uS9_bac/plastid"/>
</dbReference>
<dbReference type="GO" id="GO:0005737">
    <property type="term" value="C:cytoplasm"/>
    <property type="evidence" value="ECO:0007669"/>
    <property type="project" value="UniProtKB-ARBA"/>
</dbReference>
<dbReference type="Proteomes" id="UP000228867">
    <property type="component" value="Unassembled WGS sequence"/>
</dbReference>
<dbReference type="Pfam" id="PF00380">
    <property type="entry name" value="Ribosomal_S9"/>
    <property type="match status" value="1"/>
</dbReference>
<dbReference type="GO" id="GO:0003723">
    <property type="term" value="F:RNA binding"/>
    <property type="evidence" value="ECO:0007669"/>
    <property type="project" value="TreeGrafter"/>
</dbReference>
<evidence type="ECO:0000256" key="5">
    <source>
        <dbReference type="RuleBase" id="RU003816"/>
    </source>
</evidence>
<comment type="similarity">
    <text evidence="1 4">Belongs to the universal ribosomal protein uS9 family.</text>
</comment>
<accession>A0A2H0ND41</accession>
<sequence length="164" mass="19146">MKEKVKKIKKTKKETPKVVKKKSKKIEAVEKKREKYIEALGRRKTAVARVRIFPVSQSAKARPIIVNGKNWPDYFLTPQQKKIVVSPFETVSSWWETSIKVRGGGLQAQAEAVRLGLSRALVLINLNWRKVLKAKGFLKRDPRMVERKKFGLRKARRAQQWRKR</sequence>
<dbReference type="AlphaFoldDB" id="A0A2H0ND41"/>
<evidence type="ECO:0000256" key="4">
    <source>
        <dbReference type="RuleBase" id="RU003815"/>
    </source>
</evidence>
<name>A0A2H0ND41_9BACT</name>